<gene>
    <name evidence="2" type="primary">dotJ</name>
    <name evidence="2" type="synonym">icmM</name>
    <name evidence="3" type="ORF">E3983_02030</name>
    <name evidence="2" type="ORF">Lisr_0860</name>
</gene>
<reference evidence="3 5" key="2">
    <citation type="submission" date="2019-03" db="EMBL/GenBank/DDBJ databases">
        <title>Diverse conjugative elements silence natural transformation in Legionella species.</title>
        <authorList>
            <person name="Durieux I."/>
            <person name="Ginevra C."/>
            <person name="Attaiech L."/>
            <person name="Picq K."/>
            <person name="Juan P.A."/>
            <person name="Jarraud S."/>
            <person name="Charpentier X."/>
        </authorList>
    </citation>
    <scope>NUCLEOTIDE SEQUENCE [LARGE SCALE GENOMIC DNA]</scope>
    <source>
        <strain evidence="3 5">HL-0427-4011</strain>
    </source>
</reference>
<dbReference type="EMBL" id="CP038254">
    <property type="protein sequence ID" value="QBR83241.1"/>
    <property type="molecule type" value="Genomic_DNA"/>
</dbReference>
<keyword evidence="1" id="KW-0472">Membrane</keyword>
<keyword evidence="1" id="KW-1133">Transmembrane helix</keyword>
<protein>
    <submittedName>
        <fullName evidence="2">Component of the Dot/Icm secretion system, predicted inner membrane protein</fullName>
    </submittedName>
    <submittedName>
        <fullName evidence="3">Phosphoesterase</fullName>
    </submittedName>
</protein>
<name>A0A0W0W957_9GAMM</name>
<dbReference type="AlphaFoldDB" id="A0A0W0W957"/>
<evidence type="ECO:0000313" key="2">
    <source>
        <dbReference type="EMBL" id="KTD28718.1"/>
    </source>
</evidence>
<feature type="transmembrane region" description="Helical" evidence="1">
    <location>
        <begin position="20"/>
        <end position="45"/>
    </location>
</feature>
<keyword evidence="4" id="KW-1185">Reference proteome</keyword>
<sequence>MSRYSWSIIKQSKFFYIQSFRRAGIFLFISLVLNTIFSLAIYFAYTNQPERDFYASNGITAPIKLKPMLTPNYSSEAMLAPDPVNTEDVRKVIPQ</sequence>
<evidence type="ECO:0000256" key="1">
    <source>
        <dbReference type="SAM" id="Phobius"/>
    </source>
</evidence>
<evidence type="ECO:0000313" key="5">
    <source>
        <dbReference type="Proteomes" id="UP000295517"/>
    </source>
</evidence>
<dbReference type="NCBIfam" id="NF038227">
    <property type="entry name" value="IcmM_DotJ_IVB"/>
    <property type="match status" value="1"/>
</dbReference>
<dbReference type="RefSeq" id="WP_058501231.1">
    <property type="nucleotide sequence ID" value="NZ_CAAAJA010000008.1"/>
</dbReference>
<dbReference type="Proteomes" id="UP000295517">
    <property type="component" value="Chromosome"/>
</dbReference>
<accession>A0A0W0W957</accession>
<dbReference type="STRING" id="454.Lisr_0860"/>
<dbReference type="PATRIC" id="fig|454.4.peg.925"/>
<dbReference type="Proteomes" id="UP000054761">
    <property type="component" value="Unassembled WGS sequence"/>
</dbReference>
<dbReference type="EMBL" id="LNYH01000042">
    <property type="protein sequence ID" value="KTD28718.1"/>
    <property type="molecule type" value="Genomic_DNA"/>
</dbReference>
<dbReference type="OrthoDB" id="5653490at2"/>
<evidence type="ECO:0000313" key="3">
    <source>
        <dbReference type="EMBL" id="QBR83241.1"/>
    </source>
</evidence>
<organism evidence="2 4">
    <name type="scientific">Legionella israelensis</name>
    <dbReference type="NCBI Taxonomy" id="454"/>
    <lineage>
        <taxon>Bacteria</taxon>
        <taxon>Pseudomonadati</taxon>
        <taxon>Pseudomonadota</taxon>
        <taxon>Gammaproteobacteria</taxon>
        <taxon>Legionellales</taxon>
        <taxon>Legionellaceae</taxon>
        <taxon>Legionella</taxon>
    </lineage>
</organism>
<keyword evidence="1" id="KW-0812">Transmembrane</keyword>
<proteinExistence type="predicted"/>
<reference evidence="2 4" key="1">
    <citation type="submission" date="2015-11" db="EMBL/GenBank/DDBJ databases">
        <title>Genomic analysis of 38 Legionella species identifies large and diverse effector repertoires.</title>
        <authorList>
            <person name="Burstein D."/>
            <person name="Amaro F."/>
            <person name="Zusman T."/>
            <person name="Lifshitz Z."/>
            <person name="Cohen O."/>
            <person name="Gilbert J.A."/>
            <person name="Pupko T."/>
            <person name="Shuman H.A."/>
            <person name="Segal G."/>
        </authorList>
    </citation>
    <scope>NUCLEOTIDE SEQUENCE [LARGE SCALE GENOMIC DNA]</scope>
    <source>
        <strain evidence="2 4">Bercovier 4</strain>
    </source>
</reference>
<evidence type="ECO:0000313" key="4">
    <source>
        <dbReference type="Proteomes" id="UP000054761"/>
    </source>
</evidence>